<proteinExistence type="inferred from homology"/>
<dbReference type="Gene3D" id="3.40.50.150">
    <property type="entry name" value="Vaccinia Virus protein VP39"/>
    <property type="match status" value="1"/>
</dbReference>
<dbReference type="GO" id="GO:0006355">
    <property type="term" value="P:regulation of DNA-templated transcription"/>
    <property type="evidence" value="ECO:0007669"/>
    <property type="project" value="InterPro"/>
</dbReference>
<evidence type="ECO:0000256" key="4">
    <source>
        <dbReference type="ARBA" id="ARBA00022884"/>
    </source>
</evidence>
<evidence type="ECO:0000313" key="9">
    <source>
        <dbReference type="Proteomes" id="UP000019494"/>
    </source>
</evidence>
<organism evidence="8 9">
    <name type="scientific">Intrasporangium chromatireducens Q5-1</name>
    <dbReference type="NCBI Taxonomy" id="584657"/>
    <lineage>
        <taxon>Bacteria</taxon>
        <taxon>Bacillati</taxon>
        <taxon>Actinomycetota</taxon>
        <taxon>Actinomycetes</taxon>
        <taxon>Micrococcales</taxon>
        <taxon>Intrasporangiaceae</taxon>
        <taxon>Intrasporangium</taxon>
    </lineage>
</organism>
<comment type="similarity">
    <text evidence="5">Belongs to the class I-like SAM-binding methyltransferase superfamily. RsmB/NOP family.</text>
</comment>
<feature type="compositionally biased region" description="Basic and acidic residues" evidence="6">
    <location>
        <begin position="57"/>
        <end position="66"/>
    </location>
</feature>
<name>W9GF79_9MICO</name>
<dbReference type="RefSeq" id="WP_034719725.1">
    <property type="nucleotide sequence ID" value="NZ_AWQS01000197.1"/>
</dbReference>
<dbReference type="GO" id="GO:0003723">
    <property type="term" value="F:RNA binding"/>
    <property type="evidence" value="ECO:0007669"/>
    <property type="project" value="UniProtKB-UniRule"/>
</dbReference>
<reference evidence="9" key="1">
    <citation type="submission" date="2013-08" db="EMBL/GenBank/DDBJ databases">
        <title>Intrasporangium oryzae NRRL B-24470.</title>
        <authorList>
            <person name="Liu H."/>
            <person name="Wang G."/>
        </authorList>
    </citation>
    <scope>NUCLEOTIDE SEQUENCE [LARGE SCALE GENOMIC DNA]</scope>
    <source>
        <strain evidence="9">Q5-1</strain>
    </source>
</reference>
<dbReference type="InterPro" id="IPR023267">
    <property type="entry name" value="RCMT"/>
</dbReference>
<dbReference type="GO" id="GO:0008173">
    <property type="term" value="F:RNA methyltransferase activity"/>
    <property type="evidence" value="ECO:0007669"/>
    <property type="project" value="InterPro"/>
</dbReference>
<dbReference type="Gene3D" id="1.10.940.10">
    <property type="entry name" value="NusB-like"/>
    <property type="match status" value="1"/>
</dbReference>
<evidence type="ECO:0000256" key="6">
    <source>
        <dbReference type="SAM" id="MobiDB-lite"/>
    </source>
</evidence>
<feature type="binding site" evidence="5">
    <location>
        <begin position="334"/>
        <end position="340"/>
    </location>
    <ligand>
        <name>S-adenosyl-L-methionine</name>
        <dbReference type="ChEBI" id="CHEBI:59789"/>
    </ligand>
</feature>
<evidence type="ECO:0000256" key="3">
    <source>
        <dbReference type="ARBA" id="ARBA00022691"/>
    </source>
</evidence>
<dbReference type="PANTHER" id="PTHR22807">
    <property type="entry name" value="NOP2 YEAST -RELATED NOL1/NOP2/FMU SUN DOMAIN-CONTAINING"/>
    <property type="match status" value="1"/>
</dbReference>
<keyword evidence="9" id="KW-1185">Reference proteome</keyword>
<keyword evidence="3 5" id="KW-0949">S-adenosyl-L-methionine</keyword>
<accession>W9GF79</accession>
<dbReference type="PANTHER" id="PTHR22807:SF53">
    <property type="entry name" value="RIBOSOMAL RNA SMALL SUBUNIT METHYLTRANSFERASE B-RELATED"/>
    <property type="match status" value="1"/>
</dbReference>
<dbReference type="PROSITE" id="PS51686">
    <property type="entry name" value="SAM_MT_RSMB_NOP"/>
    <property type="match status" value="1"/>
</dbReference>
<feature type="binding site" evidence="5">
    <location>
        <position position="410"/>
    </location>
    <ligand>
        <name>S-adenosyl-L-methionine</name>
        <dbReference type="ChEBI" id="CHEBI:59789"/>
    </ligand>
</feature>
<dbReference type="InterPro" id="IPR001678">
    <property type="entry name" value="MeTrfase_RsmB-F_NOP2_dom"/>
</dbReference>
<feature type="compositionally biased region" description="Basic and acidic residues" evidence="6">
    <location>
        <begin position="1"/>
        <end position="49"/>
    </location>
</feature>
<sequence>MSERRGGGGPRRDDRGRDDRGRDDRGRDGERRPERRGERQRTPARERSAQHRSSQRPSERARRTDPARLTAYTAMREIDAGAYANLVLPKLLRERRLHGRDAGFATELVYGATRMHGLYDPIAAIAADRPVERIDPRVLDTMRLGIHQLLAMRVPTHAAVDETVALARQVNGAGAAGFVNAVMRRVSERSPDEWVAAVTAGRDPREALAVRMSHPLWVVGALRAALIGHGTASSETADAELERLLEVDNTPAKVSLVARPGLATVAELVDAGATPSSTSPQGAVLPEGEPGSIPAVREGRAAVQDEGSQLLALALASAEVSGAAAEQERWLDLCAGPGGKAGLLAAIAIERRIPFLANEVNAQRAELVRQTLAAAEARAEELGTTVEVRQGDGREVGEASPAIFSRVLVDAPCTGLGALRRRPEARWRRQPTDVAALAGLQRELLASAIDATAPGGVIGYATCSPHLNETRFVVRDVVKKRSDVEVLDARGLFRDAAGEPLPRLGEGPFVQLWPHVHGTDAMFFALIRKL</sequence>
<protein>
    <submittedName>
        <fullName evidence="8">tRNA/rRNA cytosine-C5-methylase</fullName>
    </submittedName>
</protein>
<feature type="active site" description="Nucleophile" evidence="5">
    <location>
        <position position="463"/>
    </location>
</feature>
<dbReference type="InterPro" id="IPR006027">
    <property type="entry name" value="NusB_RsmB_TIM44"/>
</dbReference>
<dbReference type="Pfam" id="PF01029">
    <property type="entry name" value="NusB"/>
    <property type="match status" value="1"/>
</dbReference>
<dbReference type="CDD" id="cd02440">
    <property type="entry name" value="AdoMet_MTases"/>
    <property type="match status" value="1"/>
</dbReference>
<dbReference type="AlphaFoldDB" id="W9GF79"/>
<feature type="region of interest" description="Disordered" evidence="6">
    <location>
        <begin position="1"/>
        <end position="67"/>
    </location>
</feature>
<dbReference type="InterPro" id="IPR049560">
    <property type="entry name" value="MeTrfase_RsmB-F_NOP2_cat"/>
</dbReference>
<feature type="binding site" evidence="5">
    <location>
        <position position="359"/>
    </location>
    <ligand>
        <name>S-adenosyl-L-methionine</name>
        <dbReference type="ChEBI" id="CHEBI:59789"/>
    </ligand>
</feature>
<keyword evidence="1 5" id="KW-0489">Methyltransferase</keyword>
<evidence type="ECO:0000256" key="2">
    <source>
        <dbReference type="ARBA" id="ARBA00022679"/>
    </source>
</evidence>
<keyword evidence="4 5" id="KW-0694">RNA-binding</keyword>
<dbReference type="OrthoDB" id="9810297at2"/>
<dbReference type="SUPFAM" id="SSF53335">
    <property type="entry name" value="S-adenosyl-L-methionine-dependent methyltransferases"/>
    <property type="match status" value="1"/>
</dbReference>
<gene>
    <name evidence="8" type="ORF">N864_01815</name>
</gene>
<dbReference type="InterPro" id="IPR029063">
    <property type="entry name" value="SAM-dependent_MTases_sf"/>
</dbReference>
<evidence type="ECO:0000256" key="5">
    <source>
        <dbReference type="PROSITE-ProRule" id="PRU01023"/>
    </source>
</evidence>
<dbReference type="InterPro" id="IPR035926">
    <property type="entry name" value="NusB-like_sf"/>
</dbReference>
<feature type="binding site" evidence="5">
    <location>
        <position position="392"/>
    </location>
    <ligand>
        <name>S-adenosyl-L-methionine</name>
        <dbReference type="ChEBI" id="CHEBI:59789"/>
    </ligand>
</feature>
<dbReference type="SUPFAM" id="SSF48013">
    <property type="entry name" value="NusB-like"/>
    <property type="match status" value="1"/>
</dbReference>
<evidence type="ECO:0000259" key="7">
    <source>
        <dbReference type="PROSITE" id="PS51686"/>
    </source>
</evidence>
<dbReference type="EMBL" id="AWQS01000197">
    <property type="protein sequence ID" value="EWT04720.1"/>
    <property type="molecule type" value="Genomic_DNA"/>
</dbReference>
<keyword evidence="2 5" id="KW-0808">Transferase</keyword>
<dbReference type="Pfam" id="PF01189">
    <property type="entry name" value="Methyltr_RsmB-F"/>
    <property type="match status" value="1"/>
</dbReference>
<dbReference type="PATRIC" id="fig|584657.3.peg.3400"/>
<evidence type="ECO:0000256" key="1">
    <source>
        <dbReference type="ARBA" id="ARBA00022603"/>
    </source>
</evidence>
<feature type="domain" description="SAM-dependent MTase RsmB/NOP-type" evidence="7">
    <location>
        <begin position="233"/>
        <end position="530"/>
    </location>
</feature>
<dbReference type="PRINTS" id="PR02008">
    <property type="entry name" value="RCMTFAMILY"/>
</dbReference>
<comment type="caution">
    <text evidence="8">The sequence shown here is derived from an EMBL/GenBank/DDBJ whole genome shotgun (WGS) entry which is preliminary data.</text>
</comment>
<dbReference type="Proteomes" id="UP000019494">
    <property type="component" value="Unassembled WGS sequence"/>
</dbReference>
<evidence type="ECO:0000313" key="8">
    <source>
        <dbReference type="EMBL" id="EWT04720.1"/>
    </source>
</evidence>
<dbReference type="GO" id="GO:0001510">
    <property type="term" value="P:RNA methylation"/>
    <property type="evidence" value="ECO:0007669"/>
    <property type="project" value="InterPro"/>
</dbReference>